<feature type="compositionally biased region" description="Polar residues" evidence="1">
    <location>
        <begin position="19"/>
        <end position="41"/>
    </location>
</feature>
<keyword evidence="3" id="KW-1185">Reference proteome</keyword>
<evidence type="ECO:0000256" key="1">
    <source>
        <dbReference type="SAM" id="MobiDB-lite"/>
    </source>
</evidence>
<name>A0ABN9GSW6_9NEOB</name>
<organism evidence="2 3">
    <name type="scientific">Staurois parvus</name>
    <dbReference type="NCBI Taxonomy" id="386267"/>
    <lineage>
        <taxon>Eukaryota</taxon>
        <taxon>Metazoa</taxon>
        <taxon>Chordata</taxon>
        <taxon>Craniata</taxon>
        <taxon>Vertebrata</taxon>
        <taxon>Euteleostomi</taxon>
        <taxon>Amphibia</taxon>
        <taxon>Batrachia</taxon>
        <taxon>Anura</taxon>
        <taxon>Neobatrachia</taxon>
        <taxon>Ranoidea</taxon>
        <taxon>Ranidae</taxon>
        <taxon>Staurois</taxon>
    </lineage>
</organism>
<sequence length="108" mass="11561">IGEVFGAQTTVPLVHRSTPDTATQYSSPEGNMEQQGYGNPQGSVLWAARGNMEQQGLWVIHRVQSFGQHGVSPLNWMRGAGHRGLQSTQAAPGREGLSPFGSRATKSS</sequence>
<gene>
    <name evidence="2" type="ORF">SPARVUS_LOCUS14672796</name>
</gene>
<evidence type="ECO:0000313" key="2">
    <source>
        <dbReference type="EMBL" id="CAI9612219.1"/>
    </source>
</evidence>
<dbReference type="EMBL" id="CATNWA010019257">
    <property type="protein sequence ID" value="CAI9612219.1"/>
    <property type="molecule type" value="Genomic_DNA"/>
</dbReference>
<comment type="caution">
    <text evidence="2">The sequence shown here is derived from an EMBL/GenBank/DDBJ whole genome shotgun (WGS) entry which is preliminary data.</text>
</comment>
<feature type="non-terminal residue" evidence="2">
    <location>
        <position position="108"/>
    </location>
</feature>
<feature type="region of interest" description="Disordered" evidence="1">
    <location>
        <begin position="1"/>
        <end position="41"/>
    </location>
</feature>
<evidence type="ECO:0008006" key="4">
    <source>
        <dbReference type="Google" id="ProtNLM"/>
    </source>
</evidence>
<reference evidence="2" key="1">
    <citation type="submission" date="2023-05" db="EMBL/GenBank/DDBJ databases">
        <authorList>
            <person name="Stuckert A."/>
        </authorList>
    </citation>
    <scope>NUCLEOTIDE SEQUENCE</scope>
</reference>
<evidence type="ECO:0000313" key="3">
    <source>
        <dbReference type="Proteomes" id="UP001162483"/>
    </source>
</evidence>
<proteinExistence type="predicted"/>
<dbReference type="Proteomes" id="UP001162483">
    <property type="component" value="Unassembled WGS sequence"/>
</dbReference>
<feature type="region of interest" description="Disordered" evidence="1">
    <location>
        <begin position="77"/>
        <end position="108"/>
    </location>
</feature>
<protein>
    <recommendedName>
        <fullName evidence="4">Androgen receptor</fullName>
    </recommendedName>
</protein>
<accession>A0ABN9GSW6</accession>
<feature type="non-terminal residue" evidence="2">
    <location>
        <position position="1"/>
    </location>
</feature>